<dbReference type="InterPro" id="IPR029235">
    <property type="entry name" value="FAME"/>
</dbReference>
<dbReference type="GO" id="GO:0097009">
    <property type="term" value="P:energy homeostasis"/>
    <property type="evidence" value="ECO:0007669"/>
    <property type="project" value="Ensembl"/>
</dbReference>
<evidence type="ECO:0000313" key="2">
    <source>
        <dbReference type="Ensembl" id="ENSSMRP00000012366.1"/>
    </source>
</evidence>
<reference evidence="2" key="1">
    <citation type="submission" date="2025-08" db="UniProtKB">
        <authorList>
            <consortium name="Ensembl"/>
        </authorList>
    </citation>
    <scope>IDENTIFICATION</scope>
</reference>
<evidence type="ECO:0000313" key="3">
    <source>
        <dbReference type="Proteomes" id="UP000694421"/>
    </source>
</evidence>
<dbReference type="Pfam" id="PF15398">
    <property type="entry name" value="DUF4619"/>
    <property type="match status" value="1"/>
</dbReference>
<name>A0A8D0BKQ1_SALMN</name>
<dbReference type="GO" id="GO:0005886">
    <property type="term" value="C:plasma membrane"/>
    <property type="evidence" value="ECO:0007669"/>
    <property type="project" value="Ensembl"/>
</dbReference>
<accession>A0A8D0BKQ1</accession>
<sequence>MGLHSSKVRRKVTKVAPMPSKEERLLSSSNVAVYTFPRAQQDVNPSAFTSQIERNSVLERRLPPLRETCHVRYPTVLGPDPLDLTAEAEEDNLIKQHPPRKLQKLEPFILAKDQRVDKFSSLPTGSAASKAKERVKGNQCVAHPVGSRQYLLKMKMLEMRKEAELKRCLQQEARLNKTKARDFSLRGTHGCLQANNSSDEDLFSPEQDHTFNRDRGALWSGGFFNEHGPPDPHLGWQGKVQTWLLKQQARESPWDASSTDSDSWKEYDFQKPWRRPPLVRTKTERISLFDDFFDREF</sequence>
<dbReference type="AlphaFoldDB" id="A0A8D0BKQ1"/>
<feature type="region of interest" description="Disordered" evidence="1">
    <location>
        <begin position="1"/>
        <end position="21"/>
    </location>
</feature>
<evidence type="ECO:0000256" key="1">
    <source>
        <dbReference type="SAM" id="MobiDB-lite"/>
    </source>
</evidence>
<reference evidence="2" key="2">
    <citation type="submission" date="2025-09" db="UniProtKB">
        <authorList>
            <consortium name="Ensembl"/>
        </authorList>
    </citation>
    <scope>IDENTIFICATION</scope>
</reference>
<dbReference type="PANTHER" id="PTHR16065:SF2">
    <property type="entry name" value="COILED-COIL DOMAIN CONTAINING 198"/>
    <property type="match status" value="1"/>
</dbReference>
<dbReference type="GeneTree" id="ENSGT00390000001071"/>
<dbReference type="Ensembl" id="ENSSMRT00000014413.1">
    <property type="protein sequence ID" value="ENSSMRP00000012366.1"/>
    <property type="gene ID" value="ENSSMRG00000009663.1"/>
</dbReference>
<dbReference type="PANTHER" id="PTHR16065">
    <property type="entry name" value="COILED-COIL DOMAIN CONTAINING 198"/>
    <property type="match status" value="1"/>
</dbReference>
<feature type="compositionally biased region" description="Basic residues" evidence="1">
    <location>
        <begin position="1"/>
        <end position="13"/>
    </location>
</feature>
<dbReference type="Proteomes" id="UP000694421">
    <property type="component" value="Unplaced"/>
</dbReference>
<dbReference type="OMA" id="QRDHKAK"/>
<proteinExistence type="predicted"/>
<organism evidence="2 3">
    <name type="scientific">Salvator merianae</name>
    <name type="common">Argentine black and white tegu</name>
    <name type="synonym">Tupinambis merianae</name>
    <dbReference type="NCBI Taxonomy" id="96440"/>
    <lineage>
        <taxon>Eukaryota</taxon>
        <taxon>Metazoa</taxon>
        <taxon>Chordata</taxon>
        <taxon>Craniata</taxon>
        <taxon>Vertebrata</taxon>
        <taxon>Euteleostomi</taxon>
        <taxon>Lepidosauria</taxon>
        <taxon>Squamata</taxon>
        <taxon>Bifurcata</taxon>
        <taxon>Unidentata</taxon>
        <taxon>Episquamata</taxon>
        <taxon>Laterata</taxon>
        <taxon>Teiioidea</taxon>
        <taxon>Teiidae</taxon>
        <taxon>Salvator</taxon>
    </lineage>
</organism>
<protein>
    <submittedName>
        <fullName evidence="2">Coiled-coil domain containing 198</fullName>
    </submittedName>
</protein>
<keyword evidence="3" id="KW-1185">Reference proteome</keyword>
<dbReference type="GO" id="GO:0031410">
    <property type="term" value="C:cytoplasmic vesicle"/>
    <property type="evidence" value="ECO:0007669"/>
    <property type="project" value="Ensembl"/>
</dbReference>